<dbReference type="PROSITE" id="PS51059">
    <property type="entry name" value="PARP_CATALYTIC"/>
    <property type="match status" value="1"/>
</dbReference>
<keyword evidence="1" id="KW-0328">Glycosyltransferase</keyword>
<dbReference type="PANTHER" id="PTHR45740">
    <property type="entry name" value="POLY [ADP-RIBOSE] POLYMERASE"/>
    <property type="match status" value="1"/>
</dbReference>
<feature type="compositionally biased region" description="Acidic residues" evidence="2">
    <location>
        <begin position="244"/>
        <end position="256"/>
    </location>
</feature>
<accession>A0A0B6ZRP4</accession>
<dbReference type="GO" id="GO:1990404">
    <property type="term" value="F:NAD+-protein mono-ADP-ribosyltransferase activity"/>
    <property type="evidence" value="ECO:0007669"/>
    <property type="project" value="TreeGrafter"/>
</dbReference>
<dbReference type="SUPFAM" id="SSF56399">
    <property type="entry name" value="ADP-ribosylation"/>
    <property type="match status" value="1"/>
</dbReference>
<dbReference type="GO" id="GO:0005634">
    <property type="term" value="C:nucleus"/>
    <property type="evidence" value="ECO:0007669"/>
    <property type="project" value="TreeGrafter"/>
</dbReference>
<dbReference type="AlphaFoldDB" id="A0A0B6ZRP4"/>
<evidence type="ECO:0000259" key="3">
    <source>
        <dbReference type="PROSITE" id="PS51059"/>
    </source>
</evidence>
<feature type="compositionally biased region" description="Basic and acidic residues" evidence="2">
    <location>
        <begin position="257"/>
        <end position="268"/>
    </location>
</feature>
<dbReference type="InterPro" id="IPR051712">
    <property type="entry name" value="ARTD-AVP"/>
</dbReference>
<dbReference type="InterPro" id="IPR012317">
    <property type="entry name" value="Poly(ADP-ribose)pol_cat_dom"/>
</dbReference>
<sequence length="442" mass="50099">MASKMAGLGMALQEPEPLAEQFSFGDHEETEDFSLVPVSSNENIYKEIFIDFENADIAVVKVERLKNPHLWKRYVTERDLMSSQRTNIDPGFKLNEKYLYHGTSALKSYICEEGLDSRMSKRGCFGKGIYFSDYPRKCVKYAEKGESGASFILLMRVILGTPKVYEKGKKDRELVREPEKTSPYTGYRFYDSVEGCPVNHKEFVVYESRRALVECIISYTKKDINKPLPITQTPSTAKKQLDSNDLDSDFSDSDNEFPERPNDLHGQDGDSSEEENIKVYSSEANNVGVKTKASNESAEDLLTRKKEEFRRKTGVMDDYVVDHYLLKGNLNVSKAIQLYNDRSLDEEQTNEDESPIRSTVEADIALIANKPEQPTPGSPAWDTLSEADKEEVIKSLIDDFLNVTGLTDDDGYARLRLSKVGYNLDLAVLSHYEEISSDYGNV</sequence>
<evidence type="ECO:0000313" key="4">
    <source>
        <dbReference type="EMBL" id="CEK70461.1"/>
    </source>
</evidence>
<feature type="region of interest" description="Disordered" evidence="2">
    <location>
        <begin position="227"/>
        <end position="275"/>
    </location>
</feature>
<keyword evidence="1" id="KW-0520">NAD</keyword>
<feature type="domain" description="PARP catalytic" evidence="3">
    <location>
        <begin position="18"/>
        <end position="240"/>
    </location>
</feature>
<dbReference type="Pfam" id="PF00644">
    <property type="entry name" value="PARP"/>
    <property type="match status" value="1"/>
</dbReference>
<protein>
    <recommendedName>
        <fullName evidence="1">Poly [ADP-ribose] polymerase</fullName>
        <shortName evidence="1">PARP</shortName>
        <ecNumber evidence="1">2.4.2.-</ecNumber>
    </recommendedName>
</protein>
<dbReference type="EC" id="2.4.2.-" evidence="1"/>
<organism evidence="4">
    <name type="scientific">Arion vulgaris</name>
    <dbReference type="NCBI Taxonomy" id="1028688"/>
    <lineage>
        <taxon>Eukaryota</taxon>
        <taxon>Metazoa</taxon>
        <taxon>Spiralia</taxon>
        <taxon>Lophotrochozoa</taxon>
        <taxon>Mollusca</taxon>
        <taxon>Gastropoda</taxon>
        <taxon>Heterobranchia</taxon>
        <taxon>Euthyneura</taxon>
        <taxon>Panpulmonata</taxon>
        <taxon>Eupulmonata</taxon>
        <taxon>Stylommatophora</taxon>
        <taxon>Helicina</taxon>
        <taxon>Arionoidea</taxon>
        <taxon>Arionidae</taxon>
        <taxon>Arion</taxon>
    </lineage>
</organism>
<name>A0A0B6ZRP4_9EUPU</name>
<dbReference type="Gene3D" id="3.90.228.10">
    <property type="match status" value="1"/>
</dbReference>
<dbReference type="GO" id="GO:0003950">
    <property type="term" value="F:NAD+ poly-ADP-ribosyltransferase activity"/>
    <property type="evidence" value="ECO:0007669"/>
    <property type="project" value="UniProtKB-UniRule"/>
</dbReference>
<gene>
    <name evidence="4" type="primary">ORF74244</name>
</gene>
<dbReference type="PANTHER" id="PTHR45740:SF2">
    <property type="entry name" value="POLY [ADP-RIBOSE] POLYMERASE"/>
    <property type="match status" value="1"/>
</dbReference>
<dbReference type="EMBL" id="HACG01023596">
    <property type="protein sequence ID" value="CEK70461.1"/>
    <property type="molecule type" value="Transcribed_RNA"/>
</dbReference>
<proteinExistence type="predicted"/>
<reference evidence="4" key="1">
    <citation type="submission" date="2014-12" db="EMBL/GenBank/DDBJ databases">
        <title>Insight into the proteome of Arion vulgaris.</title>
        <authorList>
            <person name="Aradska J."/>
            <person name="Bulat T."/>
            <person name="Smidak R."/>
            <person name="Sarate P."/>
            <person name="Gangsoo J."/>
            <person name="Sialana F."/>
            <person name="Bilban M."/>
            <person name="Lubec G."/>
        </authorList>
    </citation>
    <scope>NUCLEOTIDE SEQUENCE</scope>
    <source>
        <tissue evidence="4">Skin</tissue>
    </source>
</reference>
<evidence type="ECO:0000256" key="2">
    <source>
        <dbReference type="SAM" id="MobiDB-lite"/>
    </source>
</evidence>
<evidence type="ECO:0000256" key="1">
    <source>
        <dbReference type="RuleBase" id="RU362114"/>
    </source>
</evidence>
<keyword evidence="1" id="KW-0808">Transferase</keyword>